<evidence type="ECO:0000313" key="1">
    <source>
        <dbReference type="EMBL" id="MBW8290366.1"/>
    </source>
</evidence>
<dbReference type="GeneID" id="89685582"/>
<proteinExistence type="predicted"/>
<sequence length="309" mass="32463">MQFALLGEMQFELITYFNGLDGRFAADFAEHARIGGKPRLQWTGDRLDEWSLKLRFHDGYCDPEDEVLKLRALLAEHKVLPFILANGQYKGEFVVAELSVVAEHTDADGRLVSADADLKLRESAPLLPRPAKPSGPAVCKLGQPVPAGVGQRVRFGGGTAALSPDKQAIGAAIRSARQLTDAAGAAHSALAAAQALASNPVGAVAQLTRARRDLETLGESSGAMQLALGSVRSRLGEAAPLIQAATVASEEARNMRAELDGLTPANVAGRMARMQGSMSRLDGAWGQTAAPLAGLAAHSQLRSARMGGA</sequence>
<keyword evidence="2" id="KW-1185">Reference proteome</keyword>
<organism evidence="1 2">
    <name type="scientific">Chromobacterium subtsugae</name>
    <dbReference type="NCBI Taxonomy" id="251747"/>
    <lineage>
        <taxon>Bacteria</taxon>
        <taxon>Pseudomonadati</taxon>
        <taxon>Pseudomonadota</taxon>
        <taxon>Betaproteobacteria</taxon>
        <taxon>Neisseriales</taxon>
        <taxon>Chromobacteriaceae</taxon>
        <taxon>Chromobacterium</taxon>
    </lineage>
</organism>
<protein>
    <submittedName>
        <fullName evidence="1">Phage tail protein</fullName>
    </submittedName>
</protein>
<gene>
    <name evidence="1" type="ORF">KIF53_22265</name>
</gene>
<dbReference type="Proteomes" id="UP000711178">
    <property type="component" value="Unassembled WGS sequence"/>
</dbReference>
<evidence type="ECO:0000313" key="2">
    <source>
        <dbReference type="Proteomes" id="UP000711178"/>
    </source>
</evidence>
<dbReference type="Pfam" id="PF06995">
    <property type="entry name" value="Phage_P2_GpU"/>
    <property type="match status" value="1"/>
</dbReference>
<comment type="caution">
    <text evidence="1">The sequence shown here is derived from an EMBL/GenBank/DDBJ whole genome shotgun (WGS) entry which is preliminary data.</text>
</comment>
<reference evidence="1 2" key="1">
    <citation type="submission" date="2021-05" db="EMBL/GenBank/DDBJ databases">
        <title>Draft Whole Genome Sequencing Of Biosensor Chromobacterium violaceum Strain CV026 Reveals A Regulatory RNA In Chromobacterium violaceum Phenotype Regulatory Network.</title>
        <authorList>
            <person name="Hong K.W."/>
            <person name="Chan K.G."/>
            <person name="Chang C.-Y."/>
        </authorList>
    </citation>
    <scope>NUCLEOTIDE SEQUENCE [LARGE SCALE GENOMIC DNA]</scope>
    <source>
        <strain evidence="1 2">ATCC 31532</strain>
    </source>
</reference>
<dbReference type="EMBL" id="JAHDTB010000047">
    <property type="protein sequence ID" value="MBW8290366.1"/>
    <property type="molecule type" value="Genomic_DNA"/>
</dbReference>
<accession>A0ABS7FK77</accession>
<dbReference type="InterPro" id="IPR009734">
    <property type="entry name" value="Myoviridae_GpU"/>
</dbReference>
<name>A0ABS7FK77_9NEIS</name>
<dbReference type="RefSeq" id="WP_052258260.1">
    <property type="nucleotide sequence ID" value="NZ_CP142381.1"/>
</dbReference>